<dbReference type="Proteomes" id="UP001458880">
    <property type="component" value="Unassembled WGS sequence"/>
</dbReference>
<protein>
    <submittedName>
        <fullName evidence="1">Uncharacterized protein</fullName>
    </submittedName>
</protein>
<comment type="caution">
    <text evidence="1">The sequence shown here is derived from an EMBL/GenBank/DDBJ whole genome shotgun (WGS) entry which is preliminary data.</text>
</comment>
<keyword evidence="2" id="KW-1185">Reference proteome</keyword>
<evidence type="ECO:0000313" key="2">
    <source>
        <dbReference type="Proteomes" id="UP001458880"/>
    </source>
</evidence>
<accession>A0AAW1K3G4</accession>
<sequence>MNCSQDQDAEAEIGDLRWRGGSCRSDVRTPGGSLFGGRPVLADPTNLDNFIVVPRSSPISASAFNCDTLTPPYVYIYIYILADTIRYGLKLNYICEWEHISQHIQSTIIVRWPWRDKQNHNYGKLCEIEATVSGRNRKLGVRSGVNEYGEGIFEL</sequence>
<organism evidence="1 2">
    <name type="scientific">Popillia japonica</name>
    <name type="common">Japanese beetle</name>
    <dbReference type="NCBI Taxonomy" id="7064"/>
    <lineage>
        <taxon>Eukaryota</taxon>
        <taxon>Metazoa</taxon>
        <taxon>Ecdysozoa</taxon>
        <taxon>Arthropoda</taxon>
        <taxon>Hexapoda</taxon>
        <taxon>Insecta</taxon>
        <taxon>Pterygota</taxon>
        <taxon>Neoptera</taxon>
        <taxon>Endopterygota</taxon>
        <taxon>Coleoptera</taxon>
        <taxon>Polyphaga</taxon>
        <taxon>Scarabaeiformia</taxon>
        <taxon>Scarabaeidae</taxon>
        <taxon>Rutelinae</taxon>
        <taxon>Popillia</taxon>
    </lineage>
</organism>
<proteinExistence type="predicted"/>
<name>A0AAW1K3G4_POPJA</name>
<dbReference type="EMBL" id="JASPKY010000263">
    <property type="protein sequence ID" value="KAK9712457.1"/>
    <property type="molecule type" value="Genomic_DNA"/>
</dbReference>
<dbReference type="AlphaFoldDB" id="A0AAW1K3G4"/>
<gene>
    <name evidence="1" type="ORF">QE152_g24892</name>
</gene>
<evidence type="ECO:0000313" key="1">
    <source>
        <dbReference type="EMBL" id="KAK9712457.1"/>
    </source>
</evidence>
<reference evidence="1 2" key="1">
    <citation type="journal article" date="2024" name="BMC Genomics">
        <title>De novo assembly and annotation of Popillia japonica's genome with initial clues to its potential as an invasive pest.</title>
        <authorList>
            <person name="Cucini C."/>
            <person name="Boschi S."/>
            <person name="Funari R."/>
            <person name="Cardaioli E."/>
            <person name="Iannotti N."/>
            <person name="Marturano G."/>
            <person name="Paoli F."/>
            <person name="Bruttini M."/>
            <person name="Carapelli A."/>
            <person name="Frati F."/>
            <person name="Nardi F."/>
        </authorList>
    </citation>
    <scope>NUCLEOTIDE SEQUENCE [LARGE SCALE GENOMIC DNA]</scope>
    <source>
        <strain evidence="1">DMR45628</strain>
    </source>
</reference>